<keyword evidence="1 10" id="KW-0547">Nucleotide-binding</keyword>
<dbReference type="HAMAP" id="MF_00442">
    <property type="entry name" value="Helicase_Hel308"/>
    <property type="match status" value="1"/>
</dbReference>
<evidence type="ECO:0000256" key="4">
    <source>
        <dbReference type="ARBA" id="ARBA00022806"/>
    </source>
</evidence>
<evidence type="ECO:0000256" key="7">
    <source>
        <dbReference type="ARBA" id="ARBA00023204"/>
    </source>
</evidence>
<keyword evidence="7 10" id="KW-0234">DNA repair</keyword>
<dbReference type="PROSITE" id="PS51192">
    <property type="entry name" value="HELICASE_ATP_BIND_1"/>
    <property type="match status" value="1"/>
</dbReference>
<dbReference type="EC" id="5.6.2.4" evidence="10"/>
<evidence type="ECO:0000256" key="3">
    <source>
        <dbReference type="ARBA" id="ARBA00022801"/>
    </source>
</evidence>
<keyword evidence="3 10" id="KW-0378">Hydrolase</keyword>
<keyword evidence="8 10" id="KW-0413">Isomerase</keyword>
<dbReference type="PANTHER" id="PTHR47961">
    <property type="entry name" value="DNA POLYMERASE THETA, PUTATIVE (AFU_ORTHOLOGUE AFUA_1G05260)-RELATED"/>
    <property type="match status" value="1"/>
</dbReference>
<dbReference type="SMART" id="SM00487">
    <property type="entry name" value="DEXDc"/>
    <property type="match status" value="1"/>
</dbReference>
<evidence type="ECO:0000259" key="12">
    <source>
        <dbReference type="PROSITE" id="PS51194"/>
    </source>
</evidence>
<dbReference type="SUPFAM" id="SSF52540">
    <property type="entry name" value="P-loop containing nucleoside triphosphate hydrolases"/>
    <property type="match status" value="1"/>
</dbReference>
<dbReference type="Proteomes" id="UP000001304">
    <property type="component" value="Chromosome"/>
</dbReference>
<comment type="catalytic activity">
    <reaction evidence="10">
        <text>ATP + H2O = ADP + phosphate + H(+)</text>
        <dbReference type="Rhea" id="RHEA:13065"/>
        <dbReference type="ChEBI" id="CHEBI:15377"/>
        <dbReference type="ChEBI" id="CHEBI:15378"/>
        <dbReference type="ChEBI" id="CHEBI:30616"/>
        <dbReference type="ChEBI" id="CHEBI:43474"/>
        <dbReference type="ChEBI" id="CHEBI:456216"/>
        <dbReference type="EC" id="5.6.2.4"/>
    </reaction>
</comment>
<proteinExistence type="inferred from homology"/>
<dbReference type="InterPro" id="IPR048772">
    <property type="entry name" value="Hel308-like_dom4"/>
</dbReference>
<reference evidence="13 14" key="1">
    <citation type="journal article" date="2010" name="Stand. Genomic Sci.">
        <title>Complete genome sequence of Ignisphaera aggregans type strain (AQ1.S1).</title>
        <authorList>
            <person name="Goker M."/>
            <person name="Held B."/>
            <person name="Lapidus A."/>
            <person name="Nolan M."/>
            <person name="Spring S."/>
            <person name="Yasawong M."/>
            <person name="Lucas S."/>
            <person name="Glavina Del Rio T."/>
            <person name="Tice H."/>
            <person name="Cheng J.F."/>
            <person name="Goodwin L."/>
            <person name="Tapia R."/>
            <person name="Pitluck S."/>
            <person name="Liolios K."/>
            <person name="Ivanova N."/>
            <person name="Mavromatis K."/>
            <person name="Mikhailova N."/>
            <person name="Pati A."/>
            <person name="Chen A."/>
            <person name="Palaniappan K."/>
            <person name="Brambilla E."/>
            <person name="Land M."/>
            <person name="Hauser L."/>
            <person name="Chang Y.J."/>
            <person name="Jeffries C.D."/>
            <person name="Brettin T."/>
            <person name="Detter J.C."/>
            <person name="Han C."/>
            <person name="Rohde M."/>
            <person name="Sikorski J."/>
            <person name="Woyke T."/>
            <person name="Bristow J."/>
            <person name="Eisen J.A."/>
            <person name="Markowitz V."/>
            <person name="Hugenholtz P."/>
            <person name="Kyrpides N.C."/>
            <person name="Klenk H.P."/>
        </authorList>
    </citation>
    <scope>NUCLEOTIDE SEQUENCE [LARGE SCALE GENOMIC DNA]</scope>
    <source>
        <strain evidence="14">DSM 17230 / JCM 13409 / AQ1.S1</strain>
    </source>
</reference>
<accession>E0SRD1</accession>
<comment type="catalytic activity">
    <reaction evidence="9 10">
        <text>Couples ATP hydrolysis with the unwinding of duplex DNA by translocating in the 3'-5' direction.</text>
        <dbReference type="EC" id="5.6.2.4"/>
    </reaction>
</comment>
<dbReference type="EMBL" id="CP002098">
    <property type="protein sequence ID" value="ADM28385.1"/>
    <property type="molecule type" value="Genomic_DNA"/>
</dbReference>
<dbReference type="GO" id="GO:0003677">
    <property type="term" value="F:DNA binding"/>
    <property type="evidence" value="ECO:0007669"/>
    <property type="project" value="UniProtKB-UniRule"/>
</dbReference>
<dbReference type="InterPro" id="IPR027417">
    <property type="entry name" value="P-loop_NTPase"/>
</dbReference>
<dbReference type="SMART" id="SM00490">
    <property type="entry name" value="HELICc"/>
    <property type="match status" value="1"/>
</dbReference>
<dbReference type="InterPro" id="IPR036390">
    <property type="entry name" value="WH_DNA-bd_sf"/>
</dbReference>
<evidence type="ECO:0000256" key="10">
    <source>
        <dbReference type="HAMAP-Rule" id="MF_00442"/>
    </source>
</evidence>
<dbReference type="InterPro" id="IPR011545">
    <property type="entry name" value="DEAD/DEAH_box_helicase_dom"/>
</dbReference>
<dbReference type="HOGENOM" id="CLU_006553_3_0_2"/>
<comment type="function">
    <text evidence="10">DNA-dependent ATPase and 3'-5' DNA helicase that may be involved in repair of stalled replication forks.</text>
</comment>
<dbReference type="AlphaFoldDB" id="E0SRD1"/>
<evidence type="ECO:0000256" key="2">
    <source>
        <dbReference type="ARBA" id="ARBA00022763"/>
    </source>
</evidence>
<evidence type="ECO:0000256" key="9">
    <source>
        <dbReference type="ARBA" id="ARBA00034617"/>
    </source>
</evidence>
<dbReference type="SUPFAM" id="SSF46785">
    <property type="entry name" value="Winged helix' DNA-binding domain"/>
    <property type="match status" value="1"/>
</dbReference>
<dbReference type="PROSITE" id="PS51194">
    <property type="entry name" value="HELICASE_CTER"/>
    <property type="match status" value="1"/>
</dbReference>
<evidence type="ECO:0000256" key="6">
    <source>
        <dbReference type="ARBA" id="ARBA00023125"/>
    </source>
</evidence>
<dbReference type="Pfam" id="PF21280">
    <property type="entry name" value="Helicase_dom4_arc"/>
    <property type="match status" value="1"/>
</dbReference>
<comment type="subunit">
    <text evidence="10">Monomer.</text>
</comment>
<dbReference type="Gene3D" id="1.10.3380.30">
    <property type="match status" value="1"/>
</dbReference>
<evidence type="ECO:0000313" key="13">
    <source>
        <dbReference type="EMBL" id="ADM28385.1"/>
    </source>
</evidence>
<evidence type="ECO:0000259" key="11">
    <source>
        <dbReference type="PROSITE" id="PS51192"/>
    </source>
</evidence>
<keyword evidence="14" id="KW-1185">Reference proteome</keyword>
<dbReference type="GO" id="GO:0016887">
    <property type="term" value="F:ATP hydrolysis activity"/>
    <property type="evidence" value="ECO:0007669"/>
    <property type="project" value="RHEA"/>
</dbReference>
<protein>
    <recommendedName>
        <fullName evidence="10">ATP-dependent DNA helicase Hel308</fullName>
        <ecNumber evidence="10">5.6.2.4</ecNumber>
    </recommendedName>
    <alternativeName>
        <fullName evidence="10">DNA 3'-5' helicase Hel308</fullName>
    </alternativeName>
</protein>
<keyword evidence="6 10" id="KW-0238">DNA-binding</keyword>
<organism evidence="13 14">
    <name type="scientific">Ignisphaera aggregans (strain DSM 17230 / JCM 13409 / AQ1.S1)</name>
    <dbReference type="NCBI Taxonomy" id="583356"/>
    <lineage>
        <taxon>Archaea</taxon>
        <taxon>Thermoproteota</taxon>
        <taxon>Thermoprotei</taxon>
        <taxon>Desulfurococcales</taxon>
        <taxon>Desulfurococcaceae</taxon>
        <taxon>Ignisphaera</taxon>
    </lineage>
</organism>
<dbReference type="InterPro" id="IPR001650">
    <property type="entry name" value="Helicase_C-like"/>
</dbReference>
<dbReference type="Pfam" id="PF00271">
    <property type="entry name" value="Helicase_C"/>
    <property type="match status" value="1"/>
</dbReference>
<dbReference type="STRING" id="583356.Igag_1583"/>
<dbReference type="GO" id="GO:0005524">
    <property type="term" value="F:ATP binding"/>
    <property type="evidence" value="ECO:0007669"/>
    <property type="project" value="UniProtKB-UniRule"/>
</dbReference>
<feature type="domain" description="Helicase ATP-binding" evidence="11">
    <location>
        <begin position="44"/>
        <end position="211"/>
    </location>
</feature>
<dbReference type="GO" id="GO:0043138">
    <property type="term" value="F:3'-5' DNA helicase activity"/>
    <property type="evidence" value="ECO:0007669"/>
    <property type="project" value="UniProtKB-UniRule"/>
</dbReference>
<dbReference type="Gene3D" id="1.10.150.20">
    <property type="entry name" value="5' to 3' exonuclease, C-terminal subdomain"/>
    <property type="match status" value="1"/>
</dbReference>
<evidence type="ECO:0000256" key="8">
    <source>
        <dbReference type="ARBA" id="ARBA00023235"/>
    </source>
</evidence>
<dbReference type="KEGG" id="iag:Igag_1583"/>
<evidence type="ECO:0000313" key="14">
    <source>
        <dbReference type="Proteomes" id="UP000001304"/>
    </source>
</evidence>
<dbReference type="SUPFAM" id="SSF158702">
    <property type="entry name" value="Sec63 N-terminal domain-like"/>
    <property type="match status" value="1"/>
</dbReference>
<name>E0SRD1_IGNAA</name>
<dbReference type="InterPro" id="IPR022965">
    <property type="entry name" value="Helicase_Hel308"/>
</dbReference>
<dbReference type="GO" id="GO:0006281">
    <property type="term" value="P:DNA repair"/>
    <property type="evidence" value="ECO:0007669"/>
    <property type="project" value="UniProtKB-UniRule"/>
</dbReference>
<gene>
    <name evidence="10" type="primary">hel308</name>
    <name evidence="13" type="ordered locus">Igag_1583</name>
</gene>
<dbReference type="InterPro" id="IPR014001">
    <property type="entry name" value="Helicase_ATP-bd"/>
</dbReference>
<keyword evidence="4 10" id="KW-0347">Helicase</keyword>
<dbReference type="InterPro" id="IPR050474">
    <property type="entry name" value="Hel308_SKI2-like"/>
</dbReference>
<feature type="domain" description="Helicase C-terminal" evidence="12">
    <location>
        <begin position="277"/>
        <end position="451"/>
    </location>
</feature>
<dbReference type="Gene3D" id="3.40.50.300">
    <property type="entry name" value="P-loop containing nucleotide triphosphate hydrolases"/>
    <property type="match status" value="2"/>
</dbReference>
<feature type="binding site" evidence="10">
    <location>
        <position position="39"/>
    </location>
    <ligand>
        <name>ATP</name>
        <dbReference type="ChEBI" id="CHEBI:30616"/>
    </ligand>
</feature>
<dbReference type="PANTHER" id="PTHR47961:SF10">
    <property type="entry name" value="ATP-DEPENDENT DNA HELICASE HEL308"/>
    <property type="match status" value="1"/>
</dbReference>
<keyword evidence="2 10" id="KW-0227">DNA damage</keyword>
<evidence type="ECO:0000256" key="1">
    <source>
        <dbReference type="ARBA" id="ARBA00022741"/>
    </source>
</evidence>
<comment type="similarity">
    <text evidence="10">Belongs to the helicase family. Hel308 subfamily.</text>
</comment>
<keyword evidence="5 10" id="KW-0067">ATP-binding</keyword>
<dbReference type="Pfam" id="PF00270">
    <property type="entry name" value="DEAD"/>
    <property type="match status" value="1"/>
</dbReference>
<sequence length="734" mass="84191">MLFGYIECVNSMDISIESLPKIIRDGIREKGIVSFTPPQIEALRSGVLDDISVIVSAPTASGKTLIGELALINAVLRGKKGIYTSPLKALVYEKYQEFRFWEKYGFRIGISMGDYEVTEEELKRLENYDIIVTTYERLDSIMRRRPLWMNNVGTIVIDELHMLGDRSRGHIVEMIAIRAKLMGIQIVGLSATIGNAEEIARWLNAKLVKSDWRPVKLYEVIAYYSGRSEDRQWYMYLPKEIFNDQSPIVVDDITKYWILRAVKEGFNVLEFRYSRKAVEELASIYSIVLCANLDHKDRAFLDKLAEELEEYVPDFEYEKLAPLIRCGASYHHAGLTPEARRFIENAFRERFIRYLAATPTLAMGVNLPARVVIINTKYFNGRSLEKISVLEYKQLSGRAGRPQYDPYGIVVVAKDSRSMNESLSYIMGVPEPITSTLLSDEALRKHVLAVIVSGEVNTFDKLITFFSNSFGASRLSGDVLRYKLSSAVELLEELSMIRSRETDTKTLLTPTKLGITTSWLYIDPLTSFIVIEGLRDRTNVSDLYYLTLIGMTPDFSDISLPKGLYEWFSDLAEEYEIMGEIPPERIEHSFRDPGINWMRGFIIGLILRDWIEEVPERNIIEKYGIEAGDLRVIRENGEWLAYAASAICRVLNMDNHANRLSVIVERIKHGVKEDAIPLARLRYIGRVRARLLLNNNIKSVEDILRYREKIIRILGESWGSKIILEAERFVEQKQ</sequence>
<dbReference type="CDD" id="cd18795">
    <property type="entry name" value="SF2_C_Ski2"/>
    <property type="match status" value="1"/>
</dbReference>
<evidence type="ECO:0000256" key="5">
    <source>
        <dbReference type="ARBA" id="ARBA00022840"/>
    </source>
</evidence>